<dbReference type="PANTHER" id="PTHR12872">
    <property type="entry name" value="ALPHA-N-ACETYLGLUCOSAMINIDASE"/>
    <property type="match status" value="1"/>
</dbReference>
<evidence type="ECO:0000313" key="1">
    <source>
        <dbReference type="EMBL" id="KAF2316034.1"/>
    </source>
</evidence>
<dbReference type="InterPro" id="IPR007781">
    <property type="entry name" value="NAGLU"/>
</dbReference>
<protein>
    <submittedName>
        <fullName evidence="1">Uncharacterized protein</fullName>
    </submittedName>
</protein>
<sequence length="221" mass="25118">MSMEGIEQNPVVHDIMSEMAFQHNKVDVKDKNRDVIVAVPDVDPFFISVRQKSHRHNCKLVSRSTVLKENPDSYDHPHLWYSTSEVLRALEFFIASGEELSGSNPSSHMMSMELLDLVKDMDKLLTCHEVFLLGHLGLKAQSDLPDTISGRALRTNLIDLNFPVESDGNALIISRWLQEKYLCRPDIKLNIPDSFHVMKFNTNEPQSLHYIIACTAVSRDG</sequence>
<proteinExistence type="predicted"/>
<dbReference type="AlphaFoldDB" id="A0A6A6MS48"/>
<dbReference type="Proteomes" id="UP000467840">
    <property type="component" value="Chromosome 15"/>
</dbReference>
<evidence type="ECO:0000313" key="2">
    <source>
        <dbReference type="Proteomes" id="UP000467840"/>
    </source>
</evidence>
<dbReference type="PANTHER" id="PTHR12872:SF3">
    <property type="entry name" value="ALPHA-N-ACETYLGLUCOSAMINIDASE"/>
    <property type="match status" value="1"/>
</dbReference>
<name>A0A6A6MS48_HEVBR</name>
<dbReference type="EMBL" id="JAAGAX010000005">
    <property type="protein sequence ID" value="KAF2316034.1"/>
    <property type="molecule type" value="Genomic_DNA"/>
</dbReference>
<comment type="caution">
    <text evidence="1">The sequence shown here is derived from an EMBL/GenBank/DDBJ whole genome shotgun (WGS) entry which is preliminary data.</text>
</comment>
<organism evidence="1 2">
    <name type="scientific">Hevea brasiliensis</name>
    <name type="common">Para rubber tree</name>
    <name type="synonym">Siphonia brasiliensis</name>
    <dbReference type="NCBI Taxonomy" id="3981"/>
    <lineage>
        <taxon>Eukaryota</taxon>
        <taxon>Viridiplantae</taxon>
        <taxon>Streptophyta</taxon>
        <taxon>Embryophyta</taxon>
        <taxon>Tracheophyta</taxon>
        <taxon>Spermatophyta</taxon>
        <taxon>Magnoliopsida</taxon>
        <taxon>eudicotyledons</taxon>
        <taxon>Gunneridae</taxon>
        <taxon>Pentapetalae</taxon>
        <taxon>rosids</taxon>
        <taxon>fabids</taxon>
        <taxon>Malpighiales</taxon>
        <taxon>Euphorbiaceae</taxon>
        <taxon>Crotonoideae</taxon>
        <taxon>Micrandreae</taxon>
        <taxon>Hevea</taxon>
    </lineage>
</organism>
<gene>
    <name evidence="1" type="ORF">GH714_040829</name>
</gene>
<accession>A0A6A6MS48</accession>
<keyword evidence="2" id="KW-1185">Reference proteome</keyword>
<reference evidence="1 2" key="1">
    <citation type="journal article" date="2020" name="Mol. Plant">
        <title>The Chromosome-Based Rubber Tree Genome Provides New Insights into Spurge Genome Evolution and Rubber Biosynthesis.</title>
        <authorList>
            <person name="Liu J."/>
            <person name="Shi C."/>
            <person name="Shi C.C."/>
            <person name="Li W."/>
            <person name="Zhang Q.J."/>
            <person name="Zhang Y."/>
            <person name="Li K."/>
            <person name="Lu H.F."/>
            <person name="Shi C."/>
            <person name="Zhu S.T."/>
            <person name="Xiao Z.Y."/>
            <person name="Nan H."/>
            <person name="Yue Y."/>
            <person name="Zhu X.G."/>
            <person name="Wu Y."/>
            <person name="Hong X.N."/>
            <person name="Fan G.Y."/>
            <person name="Tong Y."/>
            <person name="Zhang D."/>
            <person name="Mao C.L."/>
            <person name="Liu Y.L."/>
            <person name="Hao S.J."/>
            <person name="Liu W.Q."/>
            <person name="Lv M.Q."/>
            <person name="Zhang H.B."/>
            <person name="Liu Y."/>
            <person name="Hu-Tang G.R."/>
            <person name="Wang J.P."/>
            <person name="Wang J.H."/>
            <person name="Sun Y.H."/>
            <person name="Ni S.B."/>
            <person name="Chen W.B."/>
            <person name="Zhang X.C."/>
            <person name="Jiao Y.N."/>
            <person name="Eichler E.E."/>
            <person name="Li G.H."/>
            <person name="Liu X."/>
            <person name="Gao L.Z."/>
        </authorList>
    </citation>
    <scope>NUCLEOTIDE SEQUENCE [LARGE SCALE GENOMIC DNA]</scope>
    <source>
        <strain evidence="2">cv. GT1</strain>
        <tissue evidence="1">Leaf</tissue>
    </source>
</reference>